<dbReference type="PANTHER" id="PTHR39327">
    <property type="match status" value="1"/>
</dbReference>
<evidence type="ECO:0000313" key="2">
    <source>
        <dbReference type="EMBL" id="SDH93476.1"/>
    </source>
</evidence>
<sequence length="200" mass="22353">MKEYTEFFRISATSAGRHLTAFFVALFLIAPQGASAADAYLQAGMAMPAPSGAQKICQTYAWACAKQSTRRLGSEAEMAIVRDVNRRVNTTTPALSDEKQYSRSELWSLPTRAGGDCEDFALLKKRELVRLGVDPRRLLLATVLDRRRVPHAVLVYRSPKGDLLLDNLTDKVVGWRSSGYVFLRMQNPDRPDQWVGGFRA</sequence>
<dbReference type="STRING" id="490829.SAMN05421850_10175"/>
<dbReference type="OrthoDB" id="7206808at2"/>
<dbReference type="Gene3D" id="3.10.620.30">
    <property type="match status" value="1"/>
</dbReference>
<evidence type="ECO:0000256" key="1">
    <source>
        <dbReference type="SAM" id="SignalP"/>
    </source>
</evidence>
<evidence type="ECO:0000313" key="3">
    <source>
        <dbReference type="Proteomes" id="UP000199340"/>
    </source>
</evidence>
<feature type="signal peptide" evidence="1">
    <location>
        <begin position="1"/>
        <end position="36"/>
    </location>
</feature>
<dbReference type="PANTHER" id="PTHR39327:SF1">
    <property type="entry name" value="BLR5470 PROTEIN"/>
    <property type="match status" value="1"/>
</dbReference>
<gene>
    <name evidence="2" type="ORF">SAMN05421850_10175</name>
</gene>
<feature type="chain" id="PRO_5011540607" evidence="1">
    <location>
        <begin position="37"/>
        <end position="200"/>
    </location>
</feature>
<reference evidence="2 3" key="1">
    <citation type="submission" date="2016-10" db="EMBL/GenBank/DDBJ databases">
        <authorList>
            <person name="de Groot N.N."/>
        </authorList>
    </citation>
    <scope>NUCLEOTIDE SEQUENCE [LARGE SCALE GENOMIC DNA]</scope>
    <source>
        <strain evidence="2 3">DSM 28010</strain>
    </source>
</reference>
<dbReference type="Proteomes" id="UP000199340">
    <property type="component" value="Unassembled WGS sequence"/>
</dbReference>
<dbReference type="AlphaFoldDB" id="A0A1G8GGL2"/>
<accession>A0A1G8GGL2</accession>
<keyword evidence="1" id="KW-0732">Signal</keyword>
<name>A0A1G8GGL2_9RHOB</name>
<proteinExistence type="predicted"/>
<protein>
    <submittedName>
        <fullName evidence="2">Predicted transglutaminase-like cysteine proteinase</fullName>
    </submittedName>
</protein>
<dbReference type="Pfam" id="PF06035">
    <property type="entry name" value="Peptidase_C93"/>
    <property type="match status" value="1"/>
</dbReference>
<organism evidence="2 3">
    <name type="scientific">Lutimaribacter saemankumensis</name>
    <dbReference type="NCBI Taxonomy" id="490829"/>
    <lineage>
        <taxon>Bacteria</taxon>
        <taxon>Pseudomonadati</taxon>
        <taxon>Pseudomonadota</taxon>
        <taxon>Alphaproteobacteria</taxon>
        <taxon>Rhodobacterales</taxon>
        <taxon>Roseobacteraceae</taxon>
        <taxon>Lutimaribacter</taxon>
    </lineage>
</organism>
<keyword evidence="3" id="KW-1185">Reference proteome</keyword>
<dbReference type="InterPro" id="IPR010319">
    <property type="entry name" value="Transglutaminase-like_Cys_pept"/>
</dbReference>
<dbReference type="EMBL" id="FNEB01000001">
    <property type="protein sequence ID" value="SDH93476.1"/>
    <property type="molecule type" value="Genomic_DNA"/>
</dbReference>